<evidence type="ECO:0000313" key="3">
    <source>
        <dbReference type="Proteomes" id="UP001303889"/>
    </source>
</evidence>
<proteinExistence type="predicted"/>
<dbReference type="EMBL" id="MU855901">
    <property type="protein sequence ID" value="KAK3898653.1"/>
    <property type="molecule type" value="Genomic_DNA"/>
</dbReference>
<reference evidence="2" key="1">
    <citation type="journal article" date="2023" name="Mol. Phylogenet. Evol.">
        <title>Genome-scale phylogeny and comparative genomics of the fungal order Sordariales.</title>
        <authorList>
            <person name="Hensen N."/>
            <person name="Bonometti L."/>
            <person name="Westerberg I."/>
            <person name="Brannstrom I.O."/>
            <person name="Guillou S."/>
            <person name="Cros-Aarteil S."/>
            <person name="Calhoun S."/>
            <person name="Haridas S."/>
            <person name="Kuo A."/>
            <person name="Mondo S."/>
            <person name="Pangilinan J."/>
            <person name="Riley R."/>
            <person name="LaButti K."/>
            <person name="Andreopoulos B."/>
            <person name="Lipzen A."/>
            <person name="Chen C."/>
            <person name="Yan M."/>
            <person name="Daum C."/>
            <person name="Ng V."/>
            <person name="Clum A."/>
            <person name="Steindorff A."/>
            <person name="Ohm R.A."/>
            <person name="Martin F."/>
            <person name="Silar P."/>
            <person name="Natvig D.O."/>
            <person name="Lalanne C."/>
            <person name="Gautier V."/>
            <person name="Ament-Velasquez S.L."/>
            <person name="Kruys A."/>
            <person name="Hutchinson M.I."/>
            <person name="Powell A.J."/>
            <person name="Barry K."/>
            <person name="Miller A.N."/>
            <person name="Grigoriev I.V."/>
            <person name="Debuchy R."/>
            <person name="Gladieux P."/>
            <person name="Hiltunen Thoren M."/>
            <person name="Johannesson H."/>
        </authorList>
    </citation>
    <scope>NUCLEOTIDE SEQUENCE</scope>
    <source>
        <strain evidence="2">CBS 103.79</strain>
    </source>
</reference>
<protein>
    <submittedName>
        <fullName evidence="2">Uncharacterized protein</fullName>
    </submittedName>
</protein>
<accession>A0AAN6RQE7</accession>
<dbReference type="AlphaFoldDB" id="A0AAN6RQE7"/>
<dbReference type="Proteomes" id="UP001303889">
    <property type="component" value="Unassembled WGS sequence"/>
</dbReference>
<evidence type="ECO:0000256" key="1">
    <source>
        <dbReference type="SAM" id="MobiDB-lite"/>
    </source>
</evidence>
<evidence type="ECO:0000313" key="2">
    <source>
        <dbReference type="EMBL" id="KAK3898653.1"/>
    </source>
</evidence>
<feature type="region of interest" description="Disordered" evidence="1">
    <location>
        <begin position="104"/>
        <end position="130"/>
    </location>
</feature>
<name>A0AAN6RQE7_9PEZI</name>
<organism evidence="2 3">
    <name type="scientific">Staphylotrichum tortipilum</name>
    <dbReference type="NCBI Taxonomy" id="2831512"/>
    <lineage>
        <taxon>Eukaryota</taxon>
        <taxon>Fungi</taxon>
        <taxon>Dikarya</taxon>
        <taxon>Ascomycota</taxon>
        <taxon>Pezizomycotina</taxon>
        <taxon>Sordariomycetes</taxon>
        <taxon>Sordariomycetidae</taxon>
        <taxon>Sordariales</taxon>
        <taxon>Chaetomiaceae</taxon>
        <taxon>Staphylotrichum</taxon>
    </lineage>
</organism>
<reference evidence="2" key="2">
    <citation type="submission" date="2023-05" db="EMBL/GenBank/DDBJ databases">
        <authorList>
            <consortium name="Lawrence Berkeley National Laboratory"/>
            <person name="Steindorff A."/>
            <person name="Hensen N."/>
            <person name="Bonometti L."/>
            <person name="Westerberg I."/>
            <person name="Brannstrom I.O."/>
            <person name="Guillou S."/>
            <person name="Cros-Aarteil S."/>
            <person name="Calhoun S."/>
            <person name="Haridas S."/>
            <person name="Kuo A."/>
            <person name="Mondo S."/>
            <person name="Pangilinan J."/>
            <person name="Riley R."/>
            <person name="Labutti K."/>
            <person name="Andreopoulos B."/>
            <person name="Lipzen A."/>
            <person name="Chen C."/>
            <person name="Yanf M."/>
            <person name="Daum C."/>
            <person name="Ng V."/>
            <person name="Clum A."/>
            <person name="Ohm R."/>
            <person name="Martin F."/>
            <person name="Silar P."/>
            <person name="Natvig D."/>
            <person name="Lalanne C."/>
            <person name="Gautier V."/>
            <person name="Ament-Velasquez S.L."/>
            <person name="Kruys A."/>
            <person name="Hutchinson M.I."/>
            <person name="Powell A.J."/>
            <person name="Barry K."/>
            <person name="Miller A.N."/>
            <person name="Grigoriev I.V."/>
            <person name="Debuchy R."/>
            <person name="Gladieux P."/>
            <person name="Thoren M.H."/>
            <person name="Johannesson H."/>
        </authorList>
    </citation>
    <scope>NUCLEOTIDE SEQUENCE</scope>
    <source>
        <strain evidence="2">CBS 103.79</strain>
    </source>
</reference>
<comment type="caution">
    <text evidence="2">The sequence shown here is derived from an EMBL/GenBank/DDBJ whole genome shotgun (WGS) entry which is preliminary data.</text>
</comment>
<sequence>MEFADEDPTVKFTTVQAPFREIDSTAGDVLVVTDVSPQYFAEIEHERDVRRRKFRFRRYQSDSELLVITIPTDVHEELHLQLFRQCSRQIDNMGLQNAWDFKGTTTQRSQGHPGGDGSGEGDSSGVPVPERGRQGAWPTLVIEAGASELLHQLREDMRWWFLASNHDVKIVILAKFDRHRDSVLLEKWEGAAHPQGILTRSRAALQQQHGLEPILRQTITITRDTATYPDSYSVHRGALVLSFQLLFLRYPRDGERDVVLGVEELQEYAVRVWRYLDD</sequence>
<gene>
    <name evidence="2" type="ORF">C8A05DRAFT_18797</name>
</gene>
<feature type="compositionally biased region" description="Gly residues" evidence="1">
    <location>
        <begin position="112"/>
        <end position="122"/>
    </location>
</feature>
<keyword evidence="3" id="KW-1185">Reference proteome</keyword>